<dbReference type="PROSITE" id="PS51257">
    <property type="entry name" value="PROKAR_LIPOPROTEIN"/>
    <property type="match status" value="1"/>
</dbReference>
<accession>A0A2D0NAA7</accession>
<name>A0A2D0NAA7_FLAN2</name>
<gene>
    <name evidence="2" type="ORF">CRP01_15765</name>
</gene>
<feature type="chain" id="PRO_5013039437" description="Histidinol-phosphatase" evidence="1">
    <location>
        <begin position="24"/>
        <end position="395"/>
    </location>
</feature>
<keyword evidence="3" id="KW-1185">Reference proteome</keyword>
<proteinExistence type="predicted"/>
<reference evidence="2 3" key="1">
    <citation type="submission" date="2017-10" db="EMBL/GenBank/DDBJ databases">
        <title>The draft genome sequence of Lewinella nigricans NBRC 102662.</title>
        <authorList>
            <person name="Wang K."/>
        </authorList>
    </citation>
    <scope>NUCLEOTIDE SEQUENCE [LARGE SCALE GENOMIC DNA]</scope>
    <source>
        <strain evidence="2 3">NBRC 102662</strain>
    </source>
</reference>
<protein>
    <recommendedName>
        <fullName evidence="4">Histidinol-phosphatase</fullName>
    </recommendedName>
</protein>
<dbReference type="Gene3D" id="3.20.20.140">
    <property type="entry name" value="Metal-dependent hydrolases"/>
    <property type="match status" value="1"/>
</dbReference>
<dbReference type="AlphaFoldDB" id="A0A2D0NAA7"/>
<dbReference type="NCBIfam" id="NF038032">
    <property type="entry name" value="CehA_McbA_metalo"/>
    <property type="match status" value="1"/>
</dbReference>
<dbReference type="EMBL" id="PDUD01000021">
    <property type="protein sequence ID" value="PHN05452.1"/>
    <property type="molecule type" value="Genomic_DNA"/>
</dbReference>
<dbReference type="SUPFAM" id="SSF89550">
    <property type="entry name" value="PHP domain-like"/>
    <property type="match status" value="1"/>
</dbReference>
<sequence>MKKLYFFLIPALFFACSSQPEMAEEEPTVWFKGNTHAHTVVCGHADTSPDSVALWYLERDYNFLILSEHNNFIDPDSVNLPAGHRTDFILVPGEEVTGRQAIHTTGMNVQHYVEGQPSYPYDASLSADDPNLPPETKTSVIQQHTDSVLHAGGLPILNHPNFVSGAQVGDIRPVKRLHLFELYNGHPAVYNFGNEQHIAVEAKWDSLLTSGMLILGVSSDDAHQFQTWSEDVSNPGRGWVMVDSEGELTPDAITQAMARGNFYATNGVMLAEVHHSADRYVIQIDTNWTRQAMESPYIIGKKTTEGTTGFKVEFFGDGGALLHTSTDLQIDFPIDYEGGYVRGKVSFTRQLADGQFETFYAWTQPRFLDERAGMLDNNEVWSPNHDHDHEHGHDH</sequence>
<comment type="caution">
    <text evidence="2">The sequence shown here is derived from an EMBL/GenBank/DDBJ whole genome shotgun (WGS) entry which is preliminary data.</text>
</comment>
<evidence type="ECO:0000313" key="3">
    <source>
        <dbReference type="Proteomes" id="UP000223913"/>
    </source>
</evidence>
<evidence type="ECO:0000313" key="2">
    <source>
        <dbReference type="EMBL" id="PHN05452.1"/>
    </source>
</evidence>
<dbReference type="InterPro" id="IPR016195">
    <property type="entry name" value="Pol/histidinol_Pase-like"/>
</dbReference>
<dbReference type="RefSeq" id="WP_099151029.1">
    <property type="nucleotide sequence ID" value="NZ_PDUD01000021.1"/>
</dbReference>
<organism evidence="2 3">
    <name type="scientific">Flavilitoribacter nigricans (strain ATCC 23147 / DSM 23189 / NBRC 102662 / NCIMB 1420 / SS-2)</name>
    <name type="common">Lewinella nigricans</name>
    <dbReference type="NCBI Taxonomy" id="1122177"/>
    <lineage>
        <taxon>Bacteria</taxon>
        <taxon>Pseudomonadati</taxon>
        <taxon>Bacteroidota</taxon>
        <taxon>Saprospiria</taxon>
        <taxon>Saprospirales</taxon>
        <taxon>Lewinellaceae</taxon>
        <taxon>Flavilitoribacter</taxon>
    </lineage>
</organism>
<feature type="signal peptide" evidence="1">
    <location>
        <begin position="1"/>
        <end position="23"/>
    </location>
</feature>
<dbReference type="OrthoDB" id="9794455at2"/>
<keyword evidence="1" id="KW-0732">Signal</keyword>
<evidence type="ECO:0008006" key="4">
    <source>
        <dbReference type="Google" id="ProtNLM"/>
    </source>
</evidence>
<dbReference type="Proteomes" id="UP000223913">
    <property type="component" value="Unassembled WGS sequence"/>
</dbReference>
<evidence type="ECO:0000256" key="1">
    <source>
        <dbReference type="SAM" id="SignalP"/>
    </source>
</evidence>